<proteinExistence type="inferred from homology"/>
<keyword evidence="7" id="KW-1185">Reference proteome</keyword>
<dbReference type="KEGG" id="ccn:H924_09785"/>
<dbReference type="GO" id="GO:0005975">
    <property type="term" value="P:carbohydrate metabolic process"/>
    <property type="evidence" value="ECO:0007669"/>
    <property type="project" value="InterPro"/>
</dbReference>
<evidence type="ECO:0000256" key="1">
    <source>
        <dbReference type="ARBA" id="ARBA00001096"/>
    </source>
</evidence>
<dbReference type="InterPro" id="IPR014718">
    <property type="entry name" value="GH-type_carb-bd"/>
</dbReference>
<dbReference type="HOGENOM" id="CLU_048345_4_3_11"/>
<dbReference type="RefSeq" id="WP_015651826.1">
    <property type="nucleotide sequence ID" value="NC_020506.1"/>
</dbReference>
<evidence type="ECO:0000313" key="6">
    <source>
        <dbReference type="EMBL" id="AGG67395.1"/>
    </source>
</evidence>
<dbReference type="PIRSF" id="PIRSF016020">
    <property type="entry name" value="PHexose_mutarotase"/>
    <property type="match status" value="1"/>
</dbReference>
<dbReference type="GO" id="GO:0047938">
    <property type="term" value="F:glucose-6-phosphate 1-epimerase activity"/>
    <property type="evidence" value="ECO:0007669"/>
    <property type="project" value="UniProtKB-EC"/>
</dbReference>
<dbReference type="OrthoDB" id="9790727at2"/>
<dbReference type="Proteomes" id="UP000011760">
    <property type="component" value="Chromosome"/>
</dbReference>
<evidence type="ECO:0000256" key="3">
    <source>
        <dbReference type="ARBA" id="ARBA00012083"/>
    </source>
</evidence>
<accession>M1UGJ3</accession>
<protein>
    <recommendedName>
        <fullName evidence="3">glucose-6-phosphate 1-epimerase</fullName>
        <ecNumber evidence="3">5.1.3.15</ecNumber>
    </recommendedName>
</protein>
<dbReference type="PANTHER" id="PTHR11122:SF13">
    <property type="entry name" value="GLUCOSE-6-PHOSPHATE 1-EPIMERASE"/>
    <property type="match status" value="1"/>
</dbReference>
<dbReference type="AlphaFoldDB" id="M1UGJ3"/>
<dbReference type="PANTHER" id="PTHR11122">
    <property type="entry name" value="APOSPORY-ASSOCIATED PROTEIN C-RELATED"/>
    <property type="match status" value="1"/>
</dbReference>
<dbReference type="InterPro" id="IPR025532">
    <property type="entry name" value="G6P_1-epimerase"/>
</dbReference>
<gene>
    <name evidence="6" type="ORF">H924_09785</name>
</gene>
<comment type="catalytic activity">
    <reaction evidence="1">
        <text>alpha-D-glucose 6-phosphate = beta-D-glucose 6-phosphate</text>
        <dbReference type="Rhea" id="RHEA:16249"/>
        <dbReference type="ChEBI" id="CHEBI:58225"/>
        <dbReference type="ChEBI" id="CHEBI:58247"/>
        <dbReference type="EC" id="5.1.3.15"/>
    </reaction>
</comment>
<dbReference type="STRING" id="1121353.H924_09785"/>
<dbReference type="eggNOG" id="COG0676">
    <property type="taxonomic scope" value="Bacteria"/>
</dbReference>
<name>M1UGJ3_9CORY</name>
<dbReference type="SUPFAM" id="SSF74650">
    <property type="entry name" value="Galactose mutarotase-like"/>
    <property type="match status" value="1"/>
</dbReference>
<dbReference type="Pfam" id="PF01263">
    <property type="entry name" value="Aldose_epim"/>
    <property type="match status" value="1"/>
</dbReference>
<feature type="active site" evidence="5">
    <location>
        <position position="223"/>
    </location>
</feature>
<sequence>MNSYFSTDALKISAAGGHLVSANSTTGELLFLSSATEDGEGKAIRGGVPIIAPWFGTLLGIEPSHGWAQRSVWEVTENEGLHAAYSQAGLTLNVQVNELKDGFSIALRLTNDTDNAETVQLAFHPYFKVSDIADVQVEGFDGVEVLDRLTDQVAPQDGAISFTEEFDRIALGTPTAIISDAERTITITAEGHDSTVIWNPGEARAAEIKDLGAGEWRDFVCVEPALLGADQQGVKVAPQESITLEMTVRATAL</sequence>
<evidence type="ECO:0000256" key="4">
    <source>
        <dbReference type="ARBA" id="ARBA00023235"/>
    </source>
</evidence>
<dbReference type="PATRIC" id="fig|1121353.3.peg.1998"/>
<dbReference type="Gene3D" id="2.70.98.10">
    <property type="match status" value="1"/>
</dbReference>
<organism evidence="6 7">
    <name type="scientific">Corynebacterium callunae DSM 20147</name>
    <dbReference type="NCBI Taxonomy" id="1121353"/>
    <lineage>
        <taxon>Bacteria</taxon>
        <taxon>Bacillati</taxon>
        <taxon>Actinomycetota</taxon>
        <taxon>Actinomycetes</taxon>
        <taxon>Mycobacteriales</taxon>
        <taxon>Corynebacteriaceae</taxon>
        <taxon>Corynebacterium</taxon>
    </lineage>
</organism>
<evidence type="ECO:0000256" key="2">
    <source>
        <dbReference type="ARBA" id="ARBA00005866"/>
    </source>
</evidence>
<dbReference type="EC" id="5.1.3.15" evidence="3"/>
<keyword evidence="4" id="KW-0413">Isomerase</keyword>
<reference evidence="6 7" key="1">
    <citation type="submission" date="2013-02" db="EMBL/GenBank/DDBJ databases">
        <title>The complete genome sequence of Corynebacterium callunae DSM 20147.</title>
        <authorList>
            <person name="Ruckert C."/>
            <person name="Albersmeier A."/>
            <person name="Kalinowski J."/>
        </authorList>
    </citation>
    <scope>NUCLEOTIDE SEQUENCE [LARGE SCALE GENOMIC DNA]</scope>
    <source>
        <strain evidence="6 7">DSM 20147</strain>
    </source>
</reference>
<dbReference type="EMBL" id="CP004354">
    <property type="protein sequence ID" value="AGG67395.1"/>
    <property type="molecule type" value="Genomic_DNA"/>
</dbReference>
<feature type="active site" evidence="5">
    <location>
        <position position="124"/>
    </location>
</feature>
<dbReference type="GO" id="GO:0005737">
    <property type="term" value="C:cytoplasm"/>
    <property type="evidence" value="ECO:0007669"/>
    <property type="project" value="TreeGrafter"/>
</dbReference>
<evidence type="ECO:0000256" key="5">
    <source>
        <dbReference type="PIRSR" id="PIRSR016020-1"/>
    </source>
</evidence>
<dbReference type="InterPro" id="IPR008183">
    <property type="entry name" value="Aldose_1/G6P_1-epimerase"/>
</dbReference>
<evidence type="ECO:0000313" key="7">
    <source>
        <dbReference type="Proteomes" id="UP000011760"/>
    </source>
</evidence>
<dbReference type="InterPro" id="IPR011013">
    <property type="entry name" value="Gal_mutarotase_sf_dom"/>
</dbReference>
<comment type="similarity">
    <text evidence="2">Belongs to the glucose-6-phosphate 1-epimerase family.</text>
</comment>
<dbReference type="GO" id="GO:0030246">
    <property type="term" value="F:carbohydrate binding"/>
    <property type="evidence" value="ECO:0007669"/>
    <property type="project" value="InterPro"/>
</dbReference>